<protein>
    <recommendedName>
        <fullName evidence="3">DUF3793 domain-containing protein</fullName>
    </recommendedName>
</protein>
<dbReference type="Pfam" id="PF12672">
    <property type="entry name" value="DUF3793"/>
    <property type="match status" value="1"/>
</dbReference>
<dbReference type="EMBL" id="CP155571">
    <property type="protein sequence ID" value="XFO70635.1"/>
    <property type="molecule type" value="Genomic_DNA"/>
</dbReference>
<dbReference type="InterPro" id="IPR024523">
    <property type="entry name" value="DUF3793"/>
</dbReference>
<evidence type="ECO:0008006" key="3">
    <source>
        <dbReference type="Google" id="ProtNLM"/>
    </source>
</evidence>
<dbReference type="RefSeq" id="WP_093794186.1">
    <property type="nucleotide sequence ID" value="NZ_CP155571.1"/>
</dbReference>
<accession>A0ABZ3IXB2</accession>
<evidence type="ECO:0000313" key="1">
    <source>
        <dbReference type="EMBL" id="XFO70635.1"/>
    </source>
</evidence>
<reference evidence="1" key="1">
    <citation type="submission" date="2024-05" db="EMBL/GenBank/DDBJ databases">
        <title>Isolation and characterization of Sporomusa carbonis sp. nov., a carboxydotrophic hydrogenogen in the genus of Sporomusa isolated from a charcoal burning pile.</title>
        <authorList>
            <person name="Boeer T."/>
            <person name="Rosenbaum F."/>
            <person name="Eysell L."/>
            <person name="Mueller V."/>
            <person name="Daniel R."/>
            <person name="Poehlein A."/>
        </authorList>
    </citation>
    <scope>NUCLEOTIDE SEQUENCE [LARGE SCALE GENOMIC DNA]</scope>
    <source>
        <strain evidence="1">DSM 3132</strain>
    </source>
</reference>
<name>A0ABZ3IXB2_SPOA4</name>
<proteinExistence type="predicted"/>
<organism evidence="1 2">
    <name type="scientific">Sporomusa acidovorans (strain ATCC 49682 / DSM 3132 / Mol)</name>
    <dbReference type="NCBI Taxonomy" id="1123286"/>
    <lineage>
        <taxon>Bacteria</taxon>
        <taxon>Bacillati</taxon>
        <taxon>Bacillota</taxon>
        <taxon>Negativicutes</taxon>
        <taxon>Selenomonadales</taxon>
        <taxon>Sporomusaceae</taxon>
        <taxon>Sporomusa</taxon>
    </lineage>
</organism>
<evidence type="ECO:0000313" key="2">
    <source>
        <dbReference type="Proteomes" id="UP000216052"/>
    </source>
</evidence>
<dbReference type="Proteomes" id="UP000216052">
    <property type="component" value="Chromosome"/>
</dbReference>
<gene>
    <name evidence="1" type="ORF">SPACI_006340</name>
</gene>
<sequence length="192" mass="22522">MFAEESLPLARWLALELAPTILGNKPATILCLRNYKFCNLLNLWHSYKTTLFKNTTLEYIVLRTTKDTEIILFYRRQLVKKCLRRRCCYEFLARRGYPVTQGITAVLQTLHRKFRHGCPHEIGIILGIPLKDVIGFMEIRCPLKITGQWKVYGCSENSLRLMRCYANDRLRMERLLPNLSSPYEVFTTRSIS</sequence>
<keyword evidence="2" id="KW-1185">Reference proteome</keyword>